<dbReference type="EMBL" id="JACKXD010000001">
    <property type="protein sequence ID" value="MBB6644744.1"/>
    <property type="molecule type" value="Genomic_DNA"/>
</dbReference>
<accession>A0A7J9SCV4</accession>
<comment type="caution">
    <text evidence="2">The sequence shown here is derived from an EMBL/GenBank/DDBJ whole genome shotgun (WGS) entry which is preliminary data.</text>
</comment>
<organism evidence="2 3">
    <name type="scientific">Halobellus ruber</name>
    <dbReference type="NCBI Taxonomy" id="2761102"/>
    <lineage>
        <taxon>Archaea</taxon>
        <taxon>Methanobacteriati</taxon>
        <taxon>Methanobacteriota</taxon>
        <taxon>Stenosarchaea group</taxon>
        <taxon>Halobacteria</taxon>
        <taxon>Halobacteriales</taxon>
        <taxon>Haloferacaceae</taxon>
        <taxon>Halobellus</taxon>
    </lineage>
</organism>
<evidence type="ECO:0000256" key="1">
    <source>
        <dbReference type="SAM" id="MobiDB-lite"/>
    </source>
</evidence>
<keyword evidence="3" id="KW-1185">Reference proteome</keyword>
<reference evidence="2 3" key="1">
    <citation type="submission" date="2020-08" db="EMBL/GenBank/DDBJ databases">
        <authorList>
            <person name="Seo M.-J."/>
        </authorList>
    </citation>
    <scope>NUCLEOTIDE SEQUENCE [LARGE SCALE GENOMIC DNA]</scope>
    <source>
        <strain evidence="2 3">MBLA0160</strain>
    </source>
</reference>
<dbReference type="AlphaFoldDB" id="A0A7J9SCV4"/>
<evidence type="ECO:0000313" key="2">
    <source>
        <dbReference type="EMBL" id="MBB6644744.1"/>
    </source>
</evidence>
<name>A0A7J9SCV4_9EURY</name>
<dbReference type="Pfam" id="PF26062">
    <property type="entry name" value="DUF8022"/>
    <property type="match status" value="1"/>
</dbReference>
<proteinExistence type="predicted"/>
<sequence length="90" mass="9749">MSDLTDRLSLPDDADDEEAAAIAAAVAAHLRDTERAAAAAAAARESEPTWDGERWTFASRVDATTGRRLRRVPDGAPPEKWTAAGRIERF</sequence>
<dbReference type="Proteomes" id="UP000546257">
    <property type="component" value="Unassembled WGS sequence"/>
</dbReference>
<dbReference type="InterPro" id="IPR058335">
    <property type="entry name" value="PccX"/>
</dbReference>
<gene>
    <name evidence="2" type="ORF">H5V44_00215</name>
</gene>
<feature type="region of interest" description="Disordered" evidence="1">
    <location>
        <begin position="69"/>
        <end position="90"/>
    </location>
</feature>
<evidence type="ECO:0000313" key="3">
    <source>
        <dbReference type="Proteomes" id="UP000546257"/>
    </source>
</evidence>
<dbReference type="RefSeq" id="WP_185191133.1">
    <property type="nucleotide sequence ID" value="NZ_JACKXD010000001.1"/>
</dbReference>
<protein>
    <submittedName>
        <fullName evidence="2">Acc operon protein</fullName>
    </submittedName>
</protein>